<reference evidence="12" key="1">
    <citation type="submission" date="2024-03" db="EMBL/GenBank/DDBJ databases">
        <authorList>
            <consortium name="ELIXIR-Norway"/>
            <consortium name="Elixir Norway"/>
        </authorList>
    </citation>
    <scope>NUCLEOTIDE SEQUENCE</scope>
</reference>
<dbReference type="Gene3D" id="1.10.8.60">
    <property type="match status" value="1"/>
</dbReference>
<dbReference type="Pfam" id="PF02933">
    <property type="entry name" value="CDC48_2"/>
    <property type="match status" value="1"/>
</dbReference>
<dbReference type="Pfam" id="PF00004">
    <property type="entry name" value="AAA"/>
    <property type="match status" value="2"/>
</dbReference>
<evidence type="ECO:0000256" key="7">
    <source>
        <dbReference type="ARBA" id="ARBA00022927"/>
    </source>
</evidence>
<evidence type="ECO:0000256" key="8">
    <source>
        <dbReference type="RuleBase" id="RU367045"/>
    </source>
</evidence>
<dbReference type="InterPro" id="IPR004201">
    <property type="entry name" value="Cdc48_dom2"/>
</dbReference>
<comment type="similarity">
    <text evidence="2 8">Belongs to the AAA ATPase family.</text>
</comment>
<keyword evidence="6 8" id="KW-0067">ATP-binding</keyword>
<dbReference type="InterPro" id="IPR041569">
    <property type="entry name" value="AAA_lid_3"/>
</dbReference>
<dbReference type="CDD" id="cd00009">
    <property type="entry name" value="AAA"/>
    <property type="match status" value="1"/>
</dbReference>
<evidence type="ECO:0000313" key="12">
    <source>
        <dbReference type="EMBL" id="CAK9875921.1"/>
    </source>
</evidence>
<dbReference type="Gene3D" id="3.40.50.300">
    <property type="entry name" value="P-loop containing nucleotide triphosphate hydrolases"/>
    <property type="match status" value="2"/>
</dbReference>
<feature type="region of interest" description="Disordered" evidence="9">
    <location>
        <begin position="696"/>
        <end position="716"/>
    </location>
</feature>
<dbReference type="InterPro" id="IPR003338">
    <property type="entry name" value="CDC4_N-term_subdom"/>
</dbReference>
<evidence type="ECO:0000256" key="1">
    <source>
        <dbReference type="ARBA" id="ARBA00004496"/>
    </source>
</evidence>
<evidence type="ECO:0000256" key="3">
    <source>
        <dbReference type="ARBA" id="ARBA00022448"/>
    </source>
</evidence>
<dbReference type="PANTHER" id="PTHR23078">
    <property type="entry name" value="VESICULAR-FUSION PROTEIN NSF"/>
    <property type="match status" value="1"/>
</dbReference>
<evidence type="ECO:0000256" key="6">
    <source>
        <dbReference type="ARBA" id="ARBA00022840"/>
    </source>
</evidence>
<dbReference type="EC" id="3.6.4.6" evidence="8"/>
<protein>
    <recommendedName>
        <fullName evidence="8">Vesicle-fusing ATPase</fullName>
        <ecNumber evidence="8">3.6.4.6</ecNumber>
    </recommendedName>
</protein>
<dbReference type="SMART" id="SM01073">
    <property type="entry name" value="CDC48_N"/>
    <property type="match status" value="1"/>
</dbReference>
<dbReference type="Gene3D" id="3.10.330.10">
    <property type="match status" value="1"/>
</dbReference>
<dbReference type="Pfam" id="PF17862">
    <property type="entry name" value="AAA_lid_3"/>
    <property type="match status" value="1"/>
</dbReference>
<dbReference type="SUPFAM" id="SSF52540">
    <property type="entry name" value="P-loop containing nucleoside triphosphate hydrolases"/>
    <property type="match status" value="2"/>
</dbReference>
<keyword evidence="8" id="KW-0378">Hydrolase</keyword>
<dbReference type="InterPro" id="IPR027417">
    <property type="entry name" value="P-loop_NTPase"/>
</dbReference>
<dbReference type="SUPFAM" id="SSF54585">
    <property type="entry name" value="Cdc48 domain 2-like"/>
    <property type="match status" value="1"/>
</dbReference>
<name>A0ABP1BJW8_9BRYO</name>
<evidence type="ECO:0000256" key="4">
    <source>
        <dbReference type="ARBA" id="ARBA00022490"/>
    </source>
</evidence>
<feature type="domain" description="AAA+ ATPase" evidence="10">
    <location>
        <begin position="510"/>
        <end position="647"/>
    </location>
</feature>
<feature type="domain" description="CDC48 N-terminal subdomain" evidence="11">
    <location>
        <begin position="1"/>
        <end position="76"/>
    </location>
</feature>
<dbReference type="InterPro" id="IPR003959">
    <property type="entry name" value="ATPase_AAA_core"/>
</dbReference>
<evidence type="ECO:0000256" key="9">
    <source>
        <dbReference type="SAM" id="MobiDB-lite"/>
    </source>
</evidence>
<keyword evidence="13" id="KW-1185">Reference proteome</keyword>
<comment type="catalytic activity">
    <reaction evidence="8">
        <text>ATP + H2O = ADP + phosphate + H(+)</text>
        <dbReference type="Rhea" id="RHEA:13065"/>
        <dbReference type="ChEBI" id="CHEBI:15377"/>
        <dbReference type="ChEBI" id="CHEBI:15378"/>
        <dbReference type="ChEBI" id="CHEBI:30616"/>
        <dbReference type="ChEBI" id="CHEBI:43474"/>
        <dbReference type="ChEBI" id="CHEBI:456216"/>
        <dbReference type="EC" id="3.6.4.6"/>
    </reaction>
</comment>
<dbReference type="InterPro" id="IPR029067">
    <property type="entry name" value="CDC48_domain_2-like_sf"/>
</dbReference>
<evidence type="ECO:0000313" key="13">
    <source>
        <dbReference type="Proteomes" id="UP001497522"/>
    </source>
</evidence>
<keyword evidence="7 8" id="KW-0653">Protein transport</keyword>
<evidence type="ECO:0000259" key="10">
    <source>
        <dbReference type="SMART" id="SM00382"/>
    </source>
</evidence>
<evidence type="ECO:0000256" key="5">
    <source>
        <dbReference type="ARBA" id="ARBA00022741"/>
    </source>
</evidence>
<dbReference type="Gene3D" id="2.40.40.20">
    <property type="match status" value="1"/>
</dbReference>
<dbReference type="InterPro" id="IPR003593">
    <property type="entry name" value="AAA+_ATPase"/>
</dbReference>
<dbReference type="InterPro" id="IPR009010">
    <property type="entry name" value="Asp_de-COase-like_dom_sf"/>
</dbReference>
<evidence type="ECO:0000259" key="11">
    <source>
        <dbReference type="SMART" id="SM01073"/>
    </source>
</evidence>
<dbReference type="PANTHER" id="PTHR23078:SF3">
    <property type="entry name" value="VESICLE-FUSING ATPASE"/>
    <property type="match status" value="1"/>
</dbReference>
<organism evidence="12 13">
    <name type="scientific">Sphagnum jensenii</name>
    <dbReference type="NCBI Taxonomy" id="128206"/>
    <lineage>
        <taxon>Eukaryota</taxon>
        <taxon>Viridiplantae</taxon>
        <taxon>Streptophyta</taxon>
        <taxon>Embryophyta</taxon>
        <taxon>Bryophyta</taxon>
        <taxon>Sphagnophytina</taxon>
        <taxon>Sphagnopsida</taxon>
        <taxon>Sphagnales</taxon>
        <taxon>Sphagnaceae</taxon>
        <taxon>Sphagnum</taxon>
    </lineage>
</organism>
<keyword evidence="5 8" id="KW-0547">Nucleotide-binding</keyword>
<dbReference type="EMBL" id="OZ023706">
    <property type="protein sequence ID" value="CAK9875921.1"/>
    <property type="molecule type" value="Genomic_DNA"/>
</dbReference>
<feature type="domain" description="AAA+ ATPase" evidence="10">
    <location>
        <begin position="230"/>
        <end position="377"/>
    </location>
</feature>
<comment type="subcellular location">
    <subcellularLocation>
        <location evidence="1 8">Cytoplasm</location>
    </subcellularLocation>
</comment>
<dbReference type="PROSITE" id="PS00674">
    <property type="entry name" value="AAA"/>
    <property type="match status" value="1"/>
</dbReference>
<accession>A0ABP1BJW8</accession>
<keyword evidence="8" id="KW-0479">Metal-binding</keyword>
<dbReference type="Proteomes" id="UP001497522">
    <property type="component" value="Chromosome 5"/>
</dbReference>
<comment type="function">
    <text evidence="8">Required for vesicle-mediated transport. Catalyzes the fusion of transport vesicles within the Golgi cisternae. Is also required for transport from the endoplasmic reticulum to the Golgi stack. Seems to function as a fusion protein required for the delivery of cargo proteins to all compartments of the Golgi stack independent of vesicle origin.</text>
</comment>
<keyword evidence="3 8" id="KW-0813">Transport</keyword>
<gene>
    <name evidence="12" type="ORF">CSSPJE1EN2_LOCUS18143</name>
</gene>
<dbReference type="SMART" id="SM00382">
    <property type="entry name" value="AAA"/>
    <property type="match status" value="2"/>
</dbReference>
<proteinExistence type="inferred from homology"/>
<dbReference type="InterPro" id="IPR039812">
    <property type="entry name" value="Vesicle-fus_ATPase"/>
</dbReference>
<comment type="cofactor">
    <cofactor evidence="8">
        <name>Mg(2+)</name>
        <dbReference type="ChEBI" id="CHEBI:18420"/>
    </cofactor>
    <text evidence="8">Binds 1 Mg(2+) ion per subunit.</text>
</comment>
<keyword evidence="8" id="KW-0931">ER-Golgi transport</keyword>
<dbReference type="InterPro" id="IPR003960">
    <property type="entry name" value="ATPase_AAA_CS"/>
</dbReference>
<evidence type="ECO:0000256" key="2">
    <source>
        <dbReference type="ARBA" id="ARBA00006914"/>
    </source>
</evidence>
<keyword evidence="8" id="KW-0460">Magnesium</keyword>
<dbReference type="SUPFAM" id="SSF50692">
    <property type="entry name" value="ADC-like"/>
    <property type="match status" value="1"/>
</dbReference>
<keyword evidence="4 8" id="KW-0963">Cytoplasm</keyword>
<sequence>MVRVVATPSQEFALTNCAYCSRSDLDSYGSIVDVNNTIKFTLHEAIAQGCIALSAYQRRNVKVSVGDHVSLARFDLLSLSNLVLVNIELDILTKNRSGGDQIDAMTLSTELRKRFVGQVLTVGQKVPFEYVGINYSFNVVNLLGKGQLDNLTRGLLTQDTDFQLETAGNSGLKIINQRGGQLTNVFKGKDINFQKLGIGGLDDEFKDIFRRAFASRVFPPHIISKLGIPHVKGLLLFGPPGTGKTLIARQIGKMLNGREPKVVNGPEVLSKFVGETEKNVRDLFADAEKDQKAQGDQSDLHIIIFNEIDAICKTRGSTRDGTGVHDSIVNQLLTKIDGVEALNNILLIGMTNRKDLLDEALLRPGRMEVQIEIGLPHEKGRIQILSIHSNKMKENSFLSADVSLEELASRTKNFSGAELEGLVKSATSFALNRQLKPADLSKQIDEENIKVTKSDFLSALDEVKPAFGAAINTLEMCRLNGMLNCGTRHAHVLKTVKTFVEQVKKSKRTPLLTCLLEGPSGSGKTALAASIGIDSGFPFIKIVSAENMIGLQESTKCAMITKVFEDAYKSPLSIIILDDIERLLEFVSIGPRFSNVILQTILVLLKRIPPKGRKLLVIGTSSLEDEILESMTLLDTFNVHLNVPNLKPSDMKQVLEEIEVFDPADIDDALTALGKEMPIKRLLMLIEMAAQGGDKGVSDHQEYEGNQEYEGHQEHEGKEKIKLDYFYECLHGINT</sequence>